<proteinExistence type="predicted"/>
<organism evidence="1 2">
    <name type="scientific">Burkholderia cepacia</name>
    <name type="common">Pseudomonas cepacia</name>
    <dbReference type="NCBI Taxonomy" id="292"/>
    <lineage>
        <taxon>Bacteria</taxon>
        <taxon>Pseudomonadati</taxon>
        <taxon>Pseudomonadota</taxon>
        <taxon>Betaproteobacteria</taxon>
        <taxon>Burkholderiales</taxon>
        <taxon>Burkholderiaceae</taxon>
        <taxon>Burkholderia</taxon>
        <taxon>Burkholderia cepacia complex</taxon>
    </lineage>
</organism>
<dbReference type="RefSeq" id="WP_059730763.1">
    <property type="nucleotide sequence ID" value="NZ_LOYH01000075.1"/>
</dbReference>
<sequence>MRVLPNRTIRARDDWRAILNARADARRTAGCRCRECGFVAFRALEHCPVCGQWNWPFDPIRRTPDHARTTHAVQRFDTWSSRVARTLRNAAFRQPRASSAPILSILTLVLLVGGYVAVDRTCNADPVCRGSNLSGATASDAGAYVSNDPVLPVLPAPAYPFHSTDGTQVAAARQRSPDVGESAGPTTVARAAPAIRAPDRSRAANTVRVADLKAGRHAAHRARAFHRVSANTGHTAHTAHARRTTTTSNTQLAQLYRGH</sequence>
<name>A0A103ZEH1_BURCE</name>
<dbReference type="Proteomes" id="UP000069001">
    <property type="component" value="Unassembled WGS sequence"/>
</dbReference>
<reference evidence="1 2" key="1">
    <citation type="submission" date="2015-11" db="EMBL/GenBank/DDBJ databases">
        <title>Expanding the genomic diversity of Burkholderia species for the development of highly accurate diagnostics.</title>
        <authorList>
            <person name="Sahl J."/>
            <person name="Keim P."/>
            <person name="Wagner D."/>
        </authorList>
    </citation>
    <scope>NUCLEOTIDE SEQUENCE [LARGE SCALE GENOMIC DNA]</scope>
    <source>
        <strain evidence="1 2">MSMB1302</strain>
    </source>
</reference>
<dbReference type="AlphaFoldDB" id="A0A103ZEH1"/>
<protein>
    <recommendedName>
        <fullName evidence="3">ATP-dependent serine protease</fullName>
    </recommendedName>
</protein>
<evidence type="ECO:0008006" key="3">
    <source>
        <dbReference type="Google" id="ProtNLM"/>
    </source>
</evidence>
<evidence type="ECO:0000313" key="2">
    <source>
        <dbReference type="Proteomes" id="UP000069001"/>
    </source>
</evidence>
<gene>
    <name evidence="1" type="ORF">WS90_19815</name>
</gene>
<comment type="caution">
    <text evidence="1">The sequence shown here is derived from an EMBL/GenBank/DDBJ whole genome shotgun (WGS) entry which is preliminary data.</text>
</comment>
<evidence type="ECO:0000313" key="1">
    <source>
        <dbReference type="EMBL" id="KVK78595.1"/>
    </source>
</evidence>
<accession>A0A103ZEH1</accession>
<dbReference type="EMBL" id="LOYH01000075">
    <property type="protein sequence ID" value="KVK78595.1"/>
    <property type="molecule type" value="Genomic_DNA"/>
</dbReference>